<name>A0A9N9SSA2_DIABA</name>
<dbReference type="AlphaFoldDB" id="A0A9N9SSA2"/>
<reference evidence="1" key="1">
    <citation type="submission" date="2022-01" db="EMBL/GenBank/DDBJ databases">
        <authorList>
            <person name="King R."/>
        </authorList>
    </citation>
    <scope>NUCLEOTIDE SEQUENCE</scope>
</reference>
<keyword evidence="2" id="KW-1185">Reference proteome</keyword>
<gene>
    <name evidence="1" type="ORF">DIABBA_LOCUS4625</name>
</gene>
<proteinExistence type="predicted"/>
<accession>A0A9N9SSA2</accession>
<dbReference type="EMBL" id="OU898278">
    <property type="protein sequence ID" value="CAG9830986.1"/>
    <property type="molecule type" value="Genomic_DNA"/>
</dbReference>
<dbReference type="Proteomes" id="UP001153709">
    <property type="component" value="Chromosome 3"/>
</dbReference>
<evidence type="ECO:0000313" key="1">
    <source>
        <dbReference type="EMBL" id="CAG9830986.1"/>
    </source>
</evidence>
<sequence length="68" mass="7471">MINMNKHAYQEGKSTETTLDEVVQKLSMSTRETALAAVLDIEGAFNNALPNYLYDAGVSKEISATVYN</sequence>
<dbReference type="OrthoDB" id="6778171at2759"/>
<protein>
    <submittedName>
        <fullName evidence="1">Uncharacterized protein</fullName>
    </submittedName>
</protein>
<evidence type="ECO:0000313" key="2">
    <source>
        <dbReference type="Proteomes" id="UP001153709"/>
    </source>
</evidence>
<organism evidence="1 2">
    <name type="scientific">Diabrotica balteata</name>
    <name type="common">Banded cucumber beetle</name>
    <dbReference type="NCBI Taxonomy" id="107213"/>
    <lineage>
        <taxon>Eukaryota</taxon>
        <taxon>Metazoa</taxon>
        <taxon>Ecdysozoa</taxon>
        <taxon>Arthropoda</taxon>
        <taxon>Hexapoda</taxon>
        <taxon>Insecta</taxon>
        <taxon>Pterygota</taxon>
        <taxon>Neoptera</taxon>
        <taxon>Endopterygota</taxon>
        <taxon>Coleoptera</taxon>
        <taxon>Polyphaga</taxon>
        <taxon>Cucujiformia</taxon>
        <taxon>Chrysomeloidea</taxon>
        <taxon>Chrysomelidae</taxon>
        <taxon>Galerucinae</taxon>
        <taxon>Diabroticina</taxon>
        <taxon>Diabroticites</taxon>
        <taxon>Diabrotica</taxon>
    </lineage>
</organism>